<keyword evidence="5" id="KW-0677">Repeat</keyword>
<feature type="transmembrane region" description="Helical" evidence="13">
    <location>
        <begin position="804"/>
        <end position="829"/>
    </location>
</feature>
<feature type="compositionally biased region" description="Polar residues" evidence="12">
    <location>
        <begin position="1007"/>
        <end position="1041"/>
    </location>
</feature>
<evidence type="ECO:0000256" key="4">
    <source>
        <dbReference type="ARBA" id="ARBA00022729"/>
    </source>
</evidence>
<dbReference type="PANTHER" id="PTHR24028">
    <property type="entry name" value="CADHERIN-87A"/>
    <property type="match status" value="1"/>
</dbReference>
<feature type="compositionally biased region" description="Low complexity" evidence="12">
    <location>
        <begin position="959"/>
        <end position="968"/>
    </location>
</feature>
<feature type="domain" description="Cadherin" evidence="15">
    <location>
        <begin position="253"/>
        <end position="361"/>
    </location>
</feature>
<organism evidence="16 17">
    <name type="scientific">Sinanodonta woodiana</name>
    <name type="common">Chinese pond mussel</name>
    <name type="synonym">Anodonta woodiana</name>
    <dbReference type="NCBI Taxonomy" id="1069815"/>
    <lineage>
        <taxon>Eukaryota</taxon>
        <taxon>Metazoa</taxon>
        <taxon>Spiralia</taxon>
        <taxon>Lophotrochozoa</taxon>
        <taxon>Mollusca</taxon>
        <taxon>Bivalvia</taxon>
        <taxon>Autobranchia</taxon>
        <taxon>Heteroconchia</taxon>
        <taxon>Palaeoheterodonta</taxon>
        <taxon>Unionida</taxon>
        <taxon>Unionoidea</taxon>
        <taxon>Unionidae</taxon>
        <taxon>Unioninae</taxon>
        <taxon>Sinanodonta</taxon>
    </lineage>
</organism>
<evidence type="ECO:0000256" key="13">
    <source>
        <dbReference type="SAM" id="Phobius"/>
    </source>
</evidence>
<feature type="domain" description="Cadherin" evidence="15">
    <location>
        <begin position="577"/>
        <end position="685"/>
    </location>
</feature>
<name>A0ABD3WY27_SINWO</name>
<dbReference type="FunFam" id="2.60.40.60:FF:000092">
    <property type="entry name" value="Protocadherin 8"/>
    <property type="match status" value="3"/>
</dbReference>
<dbReference type="FunFam" id="2.60.40.60:FF:000007">
    <property type="entry name" value="Protocadherin alpha 2"/>
    <property type="match status" value="1"/>
</dbReference>
<dbReference type="PANTHER" id="PTHR24028:SF146">
    <property type="entry name" value="CADHERIN 96CB, ISOFORM D-RELATED"/>
    <property type="match status" value="1"/>
</dbReference>
<keyword evidence="4 14" id="KW-0732">Signal</keyword>
<evidence type="ECO:0000259" key="15">
    <source>
        <dbReference type="PROSITE" id="PS50268"/>
    </source>
</evidence>
<dbReference type="CDD" id="cd11304">
    <property type="entry name" value="Cadherin_repeat"/>
    <property type="match status" value="7"/>
</dbReference>
<feature type="compositionally biased region" description="Polar residues" evidence="12">
    <location>
        <begin position="969"/>
        <end position="985"/>
    </location>
</feature>
<sequence length="1240" mass="137388">MGAKTLMKLIVLIICFKSLATADASGATINLSFNLTEELPKDTLIGNLATEGNLPLNSYSDLYFSIILKQGVNTSLFKVDNSGQLKVAAIIDREKECLYLLTCVLTFDVAVKSNKNASFFQIITVTLNILDINDNTPTFVRSELQFDVSETKPLRSNPITFPGATDLDTGTNNSVQSYELIPKDSNFNLSVSDNGDGTSMLKLDLVKPLDYETARFHILSILARDGGVNPQRTGTLTVTINVLDENDNQPKFVDSLLNVTIPENIGVGKVILILTAKDADSSKNGEISYELRDRQPDEIYYLFTVNNETGVLSVKNQLEFIPGKEYKTIYILARDHGTVSLFSQATVYLTILSVGNKPPKVTLNLFSGNTSGIALVSEGSEVGSFVALVNVEDADTGQNGNVTCSIFNTYFGLERLGEKGYKVIIQHSLDRETIQQHNLTITCRDFGSPSLEATVSFLVNVSDVNDNAPRFLNPTYIYTKDIPENNAYRDIIIQVTAVDLDEGLNGMVSYEIAPKYSSEFSIDSVGTVRALVILDREAYAQKQFEILAMDQGKEPKTSTATVLLNIIDVNDNPPVFIKPLFQFEIEEGRPVMEMVGKVMAVDEDQGENSRVSYFLWPVNPMNGSLALPFNVSEDGIIRNKLILDREFKSQYEFLVGARDHGNIYFNVSAPVMVKVKDINDNSPQFIFPAEGNNTITAFNAVSRETAIAEIEAEDADENINSELLYFIFEGNDKDIFFLDSDSGKLFIQKYIEIVDSTLFELTISAQDQGHPTHATTEKLNIILKYSNVTMLENTQAHDEETTNYIIIVVIVVIITLIVSIIIIVIICVVRRHDLHACASKKPKFPTRKMEIPQLDRTTQELSNDKEYPEEQQHKTKKEVSFSLDESNSSHDFQEAQYTKTSPRGIMLPACREEFQASKQPSKGVPYTTPKLTQNHIKHLDGHISTQQNNANHQREDSNSENSAESADSGNGSSEPEQDASVNPATCVNPAYMPRPSTLSAQKPPLQLASQQMHKLSTPVTPKPSNSIRGSPYQNTSMTLKSCDSVRGSPYQNASLPTRPSNSIRGSPYQNALATARPCDSIRGSPYQNASVTGRPINNSRDIADKSCSSDYSNLHHNQTRSQNADLYSQLTWNRSISTDSCYHSYSSAQLTSDLLMSVNSEKNQKSKLEPSEKNQRSKPEPSEKNQNLHELGIKTAPFLSTSQGYGTYSSRDDDDSTTTSGSYVLDDDIDMKYVSNDCMV</sequence>
<evidence type="ECO:0000256" key="12">
    <source>
        <dbReference type="SAM" id="MobiDB-lite"/>
    </source>
</evidence>
<keyword evidence="3 13" id="KW-0812">Transmembrane</keyword>
<keyword evidence="9 13" id="KW-0472">Membrane</keyword>
<evidence type="ECO:0000256" key="10">
    <source>
        <dbReference type="ARBA" id="ARBA00023180"/>
    </source>
</evidence>
<feature type="region of interest" description="Disordered" evidence="12">
    <location>
        <begin position="1160"/>
        <end position="1187"/>
    </location>
</feature>
<keyword evidence="17" id="KW-1185">Reference proteome</keyword>
<dbReference type="InterPro" id="IPR020894">
    <property type="entry name" value="Cadherin_CS"/>
</dbReference>
<reference evidence="16 17" key="1">
    <citation type="submission" date="2024-11" db="EMBL/GenBank/DDBJ databases">
        <title>Chromosome-level genome assembly of the freshwater bivalve Anodonta woodiana.</title>
        <authorList>
            <person name="Chen X."/>
        </authorList>
    </citation>
    <scope>NUCLEOTIDE SEQUENCE [LARGE SCALE GENOMIC DNA]</scope>
    <source>
        <strain evidence="16">MN2024</strain>
        <tissue evidence="16">Gills</tissue>
    </source>
</reference>
<feature type="domain" description="Cadherin" evidence="15">
    <location>
        <begin position="164"/>
        <end position="252"/>
    </location>
</feature>
<evidence type="ECO:0000256" key="3">
    <source>
        <dbReference type="ARBA" id="ARBA00022692"/>
    </source>
</evidence>
<feature type="compositionally biased region" description="Basic and acidic residues" evidence="12">
    <location>
        <begin position="862"/>
        <end position="879"/>
    </location>
</feature>
<keyword evidence="10" id="KW-0325">Glycoprotein</keyword>
<accession>A0ABD3WY27</accession>
<feature type="compositionally biased region" description="Basic and acidic residues" evidence="12">
    <location>
        <begin position="1162"/>
        <end position="1187"/>
    </location>
</feature>
<dbReference type="InterPro" id="IPR015919">
    <property type="entry name" value="Cadherin-like_sf"/>
</dbReference>
<feature type="region of interest" description="Disordered" evidence="12">
    <location>
        <begin position="847"/>
        <end position="904"/>
    </location>
</feature>
<feature type="region of interest" description="Disordered" evidence="12">
    <location>
        <begin position="1083"/>
        <end position="1104"/>
    </location>
</feature>
<dbReference type="PRINTS" id="PR00205">
    <property type="entry name" value="CADHERIN"/>
</dbReference>
<evidence type="ECO:0000256" key="6">
    <source>
        <dbReference type="ARBA" id="ARBA00022837"/>
    </source>
</evidence>
<proteinExistence type="predicted"/>
<dbReference type="SMART" id="SM00112">
    <property type="entry name" value="CA"/>
    <property type="match status" value="7"/>
</dbReference>
<evidence type="ECO:0000256" key="1">
    <source>
        <dbReference type="ARBA" id="ARBA00004251"/>
    </source>
</evidence>
<dbReference type="FunFam" id="2.60.40.60:FF:000002">
    <property type="entry name" value="Protocadherin alpha 2"/>
    <property type="match status" value="1"/>
</dbReference>
<feature type="chain" id="PRO_5044889531" description="Cadherin domain-containing protein" evidence="14">
    <location>
        <begin position="23"/>
        <end position="1240"/>
    </location>
</feature>
<comment type="caution">
    <text evidence="16">The sequence shown here is derived from an EMBL/GenBank/DDBJ whole genome shotgun (WGS) entry which is preliminary data.</text>
</comment>
<gene>
    <name evidence="16" type="ORF">ACJMK2_030641</name>
</gene>
<keyword evidence="6 11" id="KW-0106">Calcium</keyword>
<dbReference type="GO" id="GO:0005886">
    <property type="term" value="C:plasma membrane"/>
    <property type="evidence" value="ECO:0007669"/>
    <property type="project" value="UniProtKB-SubCell"/>
</dbReference>
<keyword evidence="2" id="KW-1003">Cell membrane</keyword>
<dbReference type="GO" id="GO:0005509">
    <property type="term" value="F:calcium ion binding"/>
    <property type="evidence" value="ECO:0007669"/>
    <property type="project" value="UniProtKB-UniRule"/>
</dbReference>
<keyword evidence="7" id="KW-0130">Cell adhesion</keyword>
<evidence type="ECO:0000256" key="7">
    <source>
        <dbReference type="ARBA" id="ARBA00022889"/>
    </source>
</evidence>
<evidence type="ECO:0000256" key="11">
    <source>
        <dbReference type="PROSITE-ProRule" id="PRU00043"/>
    </source>
</evidence>
<feature type="domain" description="Cadherin" evidence="15">
    <location>
        <begin position="705"/>
        <end position="787"/>
    </location>
</feature>
<evidence type="ECO:0000256" key="2">
    <source>
        <dbReference type="ARBA" id="ARBA00022475"/>
    </source>
</evidence>
<dbReference type="SUPFAM" id="SSF49313">
    <property type="entry name" value="Cadherin-like"/>
    <property type="match status" value="7"/>
</dbReference>
<evidence type="ECO:0000313" key="17">
    <source>
        <dbReference type="Proteomes" id="UP001634394"/>
    </source>
</evidence>
<dbReference type="EMBL" id="JBJQND010000004">
    <property type="protein sequence ID" value="KAL3878276.1"/>
    <property type="molecule type" value="Genomic_DNA"/>
</dbReference>
<dbReference type="Pfam" id="PF00028">
    <property type="entry name" value="Cadherin"/>
    <property type="match status" value="6"/>
</dbReference>
<evidence type="ECO:0000256" key="5">
    <source>
        <dbReference type="ARBA" id="ARBA00022737"/>
    </source>
</evidence>
<comment type="subcellular location">
    <subcellularLocation>
        <location evidence="1">Cell membrane</location>
        <topology evidence="1">Single-pass type I membrane protein</topology>
    </subcellularLocation>
</comment>
<feature type="compositionally biased region" description="Polar residues" evidence="12">
    <location>
        <begin position="1085"/>
        <end position="1104"/>
    </location>
</feature>
<dbReference type="InterPro" id="IPR002126">
    <property type="entry name" value="Cadherin-like_dom"/>
</dbReference>
<dbReference type="Proteomes" id="UP001634394">
    <property type="component" value="Unassembled WGS sequence"/>
</dbReference>
<feature type="signal peptide" evidence="14">
    <location>
        <begin position="1"/>
        <end position="22"/>
    </location>
</feature>
<dbReference type="PROSITE" id="PS50268">
    <property type="entry name" value="CADHERIN_2"/>
    <property type="match status" value="7"/>
</dbReference>
<evidence type="ECO:0000256" key="8">
    <source>
        <dbReference type="ARBA" id="ARBA00022989"/>
    </source>
</evidence>
<evidence type="ECO:0000313" key="16">
    <source>
        <dbReference type="EMBL" id="KAL3878276.1"/>
    </source>
</evidence>
<feature type="domain" description="Cadherin" evidence="15">
    <location>
        <begin position="376"/>
        <end position="471"/>
    </location>
</feature>
<protein>
    <recommendedName>
        <fullName evidence="15">Cadherin domain-containing protein</fullName>
    </recommendedName>
</protein>
<dbReference type="AlphaFoldDB" id="A0ABD3WY27"/>
<dbReference type="PROSITE" id="PS00232">
    <property type="entry name" value="CADHERIN_1"/>
    <property type="match status" value="4"/>
</dbReference>
<keyword evidence="8 13" id="KW-1133">Transmembrane helix</keyword>
<dbReference type="GO" id="GO:0007155">
    <property type="term" value="P:cell adhesion"/>
    <property type="evidence" value="ECO:0007669"/>
    <property type="project" value="UniProtKB-KW"/>
</dbReference>
<feature type="domain" description="Cadherin" evidence="15">
    <location>
        <begin position="474"/>
        <end position="576"/>
    </location>
</feature>
<feature type="region of interest" description="Disordered" evidence="12">
    <location>
        <begin position="1202"/>
        <end position="1223"/>
    </location>
</feature>
<feature type="region of interest" description="Disordered" evidence="12">
    <location>
        <begin position="947"/>
        <end position="1066"/>
    </location>
</feature>
<dbReference type="InterPro" id="IPR050174">
    <property type="entry name" value="Protocadherin/Cadherin-CA"/>
</dbReference>
<dbReference type="Gene3D" id="2.60.40.60">
    <property type="entry name" value="Cadherins"/>
    <property type="match status" value="7"/>
</dbReference>
<evidence type="ECO:0000256" key="14">
    <source>
        <dbReference type="SAM" id="SignalP"/>
    </source>
</evidence>
<evidence type="ECO:0000256" key="9">
    <source>
        <dbReference type="ARBA" id="ARBA00023136"/>
    </source>
</evidence>
<feature type="compositionally biased region" description="Polar residues" evidence="12">
    <location>
        <begin position="1049"/>
        <end position="1066"/>
    </location>
</feature>
<dbReference type="InterPro" id="IPR013164">
    <property type="entry name" value="Cadherin_N"/>
</dbReference>
<dbReference type="Pfam" id="PF08266">
    <property type="entry name" value="Cadherin_2"/>
    <property type="match status" value="1"/>
</dbReference>
<feature type="domain" description="Cadherin" evidence="15">
    <location>
        <begin position="27"/>
        <end position="139"/>
    </location>
</feature>